<keyword evidence="9" id="KW-1185">Reference proteome</keyword>
<sequence>MKLTNERPLVLIGAGKMGGAMLAGWMKQGMAPEHVVVVDPNPPSDTLETITANSITWHKSVPEGVVAGVLLMAIKPQMMEAVLPTLTNVADESSIILSVAAGTTIKRFKDTFGAAQPVVRVIPNTPSQVGRGVTAGYASVEVQDEQKALMSSLLETIGVFYWVDAEEQIDLATAVSGSGPAYVFYLVEAMSEAGQRLGLNAELAEALARGTVAGSGELLHQSSENADVLRKNVTSPGGTTAAALSVLMGDDALTNLMSDAVAKAAHRATELAD</sequence>
<dbReference type="HAMAP" id="MF_01925">
    <property type="entry name" value="P5C_reductase"/>
    <property type="match status" value="1"/>
</dbReference>
<dbReference type="Pfam" id="PF14748">
    <property type="entry name" value="P5CR_dimer"/>
    <property type="match status" value="1"/>
</dbReference>
<dbReference type="EMBL" id="FOSK01000003">
    <property type="protein sequence ID" value="SFK24275.1"/>
    <property type="molecule type" value="Genomic_DNA"/>
</dbReference>
<comment type="caution">
    <text evidence="8">The sequence shown here is derived from an EMBL/GenBank/DDBJ whole genome shotgun (WGS) entry which is preliminary data.</text>
</comment>
<dbReference type="InterPro" id="IPR008927">
    <property type="entry name" value="6-PGluconate_DH-like_C_sf"/>
</dbReference>
<dbReference type="Gene3D" id="3.40.50.720">
    <property type="entry name" value="NAD(P)-binding Rossmann-like Domain"/>
    <property type="match status" value="1"/>
</dbReference>
<dbReference type="PANTHER" id="PTHR11645">
    <property type="entry name" value="PYRROLINE-5-CARBOXYLATE REDUCTASE"/>
    <property type="match status" value="1"/>
</dbReference>
<keyword evidence="3 4" id="KW-0560">Oxidoreductase</keyword>
<dbReference type="InterPro" id="IPR029036">
    <property type="entry name" value="P5CR_dimer"/>
</dbReference>
<dbReference type="RefSeq" id="WP_093518230.1">
    <property type="nucleotide sequence ID" value="NZ_FOSK01000003.1"/>
</dbReference>
<dbReference type="SUPFAM" id="SSF48179">
    <property type="entry name" value="6-phosphogluconate dehydrogenase C-terminal domain-like"/>
    <property type="match status" value="1"/>
</dbReference>
<gene>
    <name evidence="4" type="primary">proC</name>
    <name evidence="8" type="ORF">SAMN04488518_103216</name>
</gene>
<comment type="catalytic activity">
    <reaction evidence="4">
        <text>L-proline + NADP(+) = (S)-1-pyrroline-5-carboxylate + NADPH + 2 H(+)</text>
        <dbReference type="Rhea" id="RHEA:14109"/>
        <dbReference type="ChEBI" id="CHEBI:15378"/>
        <dbReference type="ChEBI" id="CHEBI:17388"/>
        <dbReference type="ChEBI" id="CHEBI:57783"/>
        <dbReference type="ChEBI" id="CHEBI:58349"/>
        <dbReference type="ChEBI" id="CHEBI:60039"/>
        <dbReference type="EC" id="1.5.1.2"/>
    </reaction>
</comment>
<evidence type="ECO:0000256" key="1">
    <source>
        <dbReference type="ARBA" id="ARBA00005525"/>
    </source>
</evidence>
<proteinExistence type="inferred from homology"/>
<organism evidence="8 9">
    <name type="scientific">Pseudovibrio ascidiaceicola</name>
    <dbReference type="NCBI Taxonomy" id="285279"/>
    <lineage>
        <taxon>Bacteria</taxon>
        <taxon>Pseudomonadati</taxon>
        <taxon>Pseudomonadota</taxon>
        <taxon>Alphaproteobacteria</taxon>
        <taxon>Hyphomicrobiales</taxon>
        <taxon>Stappiaceae</taxon>
        <taxon>Pseudovibrio</taxon>
    </lineage>
</organism>
<keyword evidence="4" id="KW-0641">Proline biosynthesis</keyword>
<dbReference type="SUPFAM" id="SSF51735">
    <property type="entry name" value="NAD(P)-binding Rossmann-fold domains"/>
    <property type="match status" value="1"/>
</dbReference>
<evidence type="ECO:0000259" key="7">
    <source>
        <dbReference type="Pfam" id="PF14748"/>
    </source>
</evidence>
<dbReference type="NCBIfam" id="TIGR00112">
    <property type="entry name" value="proC"/>
    <property type="match status" value="1"/>
</dbReference>
<comment type="catalytic activity">
    <reaction evidence="4">
        <text>L-proline + NAD(+) = (S)-1-pyrroline-5-carboxylate + NADH + 2 H(+)</text>
        <dbReference type="Rhea" id="RHEA:14105"/>
        <dbReference type="ChEBI" id="CHEBI:15378"/>
        <dbReference type="ChEBI" id="CHEBI:17388"/>
        <dbReference type="ChEBI" id="CHEBI:57540"/>
        <dbReference type="ChEBI" id="CHEBI:57945"/>
        <dbReference type="ChEBI" id="CHEBI:60039"/>
        <dbReference type="EC" id="1.5.1.2"/>
    </reaction>
</comment>
<keyword evidence="4" id="KW-0028">Amino-acid biosynthesis</keyword>
<dbReference type="InterPro" id="IPR036291">
    <property type="entry name" value="NAD(P)-bd_dom_sf"/>
</dbReference>
<evidence type="ECO:0000313" key="8">
    <source>
        <dbReference type="EMBL" id="SFK24275.1"/>
    </source>
</evidence>
<evidence type="ECO:0000313" key="9">
    <source>
        <dbReference type="Proteomes" id="UP000199598"/>
    </source>
</evidence>
<comment type="subcellular location">
    <subcellularLocation>
        <location evidence="4">Cytoplasm</location>
    </subcellularLocation>
</comment>
<accession>A0A1I3XXK9</accession>
<evidence type="ECO:0000256" key="2">
    <source>
        <dbReference type="ARBA" id="ARBA00022857"/>
    </source>
</evidence>
<keyword evidence="4" id="KW-0963">Cytoplasm</keyword>
<dbReference type="Gene3D" id="1.10.3730.10">
    <property type="entry name" value="ProC C-terminal domain-like"/>
    <property type="match status" value="1"/>
</dbReference>
<dbReference type="Proteomes" id="UP000199598">
    <property type="component" value="Unassembled WGS sequence"/>
</dbReference>
<feature type="domain" description="Pyrroline-5-carboxylate reductase dimerisation" evidence="7">
    <location>
        <begin position="166"/>
        <end position="271"/>
    </location>
</feature>
<dbReference type="Pfam" id="PF03807">
    <property type="entry name" value="F420_oxidored"/>
    <property type="match status" value="1"/>
</dbReference>
<evidence type="ECO:0000259" key="6">
    <source>
        <dbReference type="Pfam" id="PF03807"/>
    </source>
</evidence>
<reference evidence="8 9" key="1">
    <citation type="submission" date="2016-10" db="EMBL/GenBank/DDBJ databases">
        <authorList>
            <person name="Varghese N."/>
            <person name="Submissions S."/>
        </authorList>
    </citation>
    <scope>NUCLEOTIDE SEQUENCE [LARGE SCALE GENOMIC DNA]</scope>
    <source>
        <strain evidence="8 9">DSM 16392</strain>
    </source>
</reference>
<dbReference type="PANTHER" id="PTHR11645:SF0">
    <property type="entry name" value="PYRROLINE-5-CARBOXYLATE REDUCTASE 3"/>
    <property type="match status" value="1"/>
</dbReference>
<protein>
    <recommendedName>
        <fullName evidence="4 5">Pyrroline-5-carboxylate reductase</fullName>
        <shortName evidence="4">P5C reductase</shortName>
        <shortName evidence="4">P5CR</shortName>
        <ecNumber evidence="4 5">1.5.1.2</ecNumber>
    </recommendedName>
    <alternativeName>
        <fullName evidence="4">PCA reductase</fullName>
    </alternativeName>
</protein>
<evidence type="ECO:0000256" key="5">
    <source>
        <dbReference type="NCBIfam" id="TIGR00112"/>
    </source>
</evidence>
<dbReference type="InterPro" id="IPR000304">
    <property type="entry name" value="Pyrroline-COOH_reductase"/>
</dbReference>
<evidence type="ECO:0000256" key="4">
    <source>
        <dbReference type="HAMAP-Rule" id="MF_01925"/>
    </source>
</evidence>
<dbReference type="PIRSF" id="PIRSF000193">
    <property type="entry name" value="Pyrrol-5-carb_rd"/>
    <property type="match status" value="1"/>
</dbReference>
<dbReference type="InterPro" id="IPR028939">
    <property type="entry name" value="P5C_Rdtase_cat_N"/>
</dbReference>
<evidence type="ECO:0000256" key="3">
    <source>
        <dbReference type="ARBA" id="ARBA00023002"/>
    </source>
</evidence>
<dbReference type="EC" id="1.5.1.2" evidence="4 5"/>
<comment type="function">
    <text evidence="4">Catalyzes the reduction of 1-pyrroline-5-carboxylate (PCA) to L-proline.</text>
</comment>
<name>A0A1I3XXK9_9HYPH</name>
<comment type="similarity">
    <text evidence="1 4">Belongs to the pyrroline-5-carboxylate reductase family.</text>
</comment>
<comment type="pathway">
    <text evidence="4">Amino-acid biosynthesis; L-proline biosynthesis; L-proline from L-glutamate 5-semialdehyde: step 1/1.</text>
</comment>
<keyword evidence="2 4" id="KW-0521">NADP</keyword>
<feature type="domain" description="Pyrroline-5-carboxylate reductase catalytic N-terminal" evidence="6">
    <location>
        <begin position="10"/>
        <end position="102"/>
    </location>
</feature>